<dbReference type="EnsemblMetazoa" id="Aqu2.1.23998_001">
    <property type="protein sequence ID" value="Aqu2.1.23998_001"/>
    <property type="gene ID" value="Aqu2.1.23998"/>
</dbReference>
<dbReference type="AlphaFoldDB" id="A0A1X7U8L4"/>
<name>A0A1X7U8L4_AMPQE</name>
<evidence type="ECO:0000313" key="1">
    <source>
        <dbReference type="EnsemblMetazoa" id="Aqu2.1.23998_001"/>
    </source>
</evidence>
<organism evidence="1">
    <name type="scientific">Amphimedon queenslandica</name>
    <name type="common">Sponge</name>
    <dbReference type="NCBI Taxonomy" id="400682"/>
    <lineage>
        <taxon>Eukaryota</taxon>
        <taxon>Metazoa</taxon>
        <taxon>Porifera</taxon>
        <taxon>Demospongiae</taxon>
        <taxon>Heteroscleromorpha</taxon>
        <taxon>Haplosclerida</taxon>
        <taxon>Niphatidae</taxon>
        <taxon>Amphimedon</taxon>
    </lineage>
</organism>
<proteinExistence type="predicted"/>
<protein>
    <submittedName>
        <fullName evidence="1">Uncharacterized protein</fullName>
    </submittedName>
</protein>
<reference evidence="1" key="1">
    <citation type="submission" date="2017-05" db="UniProtKB">
        <authorList>
            <consortium name="EnsemblMetazoa"/>
        </authorList>
    </citation>
    <scope>IDENTIFICATION</scope>
</reference>
<dbReference type="InParanoid" id="A0A1X7U8L4"/>
<accession>A0A1X7U8L4</accession>
<sequence length="34" mass="3916">TSTLPSQSCEPPTRRIDPVVQSVNNYFNIKTIFY</sequence>